<dbReference type="InterPro" id="IPR019034">
    <property type="entry name" value="UPF0390"/>
</dbReference>
<feature type="region of interest" description="Disordered" evidence="2">
    <location>
        <begin position="75"/>
        <end position="109"/>
    </location>
</feature>
<organism evidence="3 4">
    <name type="scientific">Cladophialophora carrionii CBS 160.54</name>
    <dbReference type="NCBI Taxonomy" id="1279043"/>
    <lineage>
        <taxon>Eukaryota</taxon>
        <taxon>Fungi</taxon>
        <taxon>Dikarya</taxon>
        <taxon>Ascomycota</taxon>
        <taxon>Pezizomycotina</taxon>
        <taxon>Eurotiomycetes</taxon>
        <taxon>Chaetothyriomycetidae</taxon>
        <taxon>Chaetothyriales</taxon>
        <taxon>Herpotrichiellaceae</taxon>
        <taxon>Cladophialophora</taxon>
    </lineage>
</organism>
<accession>V9DG44</accession>
<name>V9DG44_9EURO</name>
<gene>
    <name evidence="3" type="ORF">G647_04287</name>
</gene>
<evidence type="ECO:0000313" key="4">
    <source>
        <dbReference type="Proteomes" id="UP000030678"/>
    </source>
</evidence>
<proteinExistence type="inferred from homology"/>
<dbReference type="VEuPathDB" id="FungiDB:G647_04287"/>
<comment type="similarity">
    <text evidence="1">Belongs to the UPF0390 family.</text>
</comment>
<dbReference type="HOGENOM" id="CLU_157438_2_0_1"/>
<dbReference type="OrthoDB" id="5239630at2759"/>
<dbReference type="Proteomes" id="UP000030678">
    <property type="component" value="Unassembled WGS sequence"/>
</dbReference>
<dbReference type="RefSeq" id="XP_008726853.1">
    <property type="nucleotide sequence ID" value="XM_008728631.1"/>
</dbReference>
<dbReference type="Pfam" id="PF09495">
    <property type="entry name" value="DUF2462"/>
    <property type="match status" value="1"/>
</dbReference>
<feature type="region of interest" description="Disordered" evidence="2">
    <location>
        <begin position="1"/>
        <end position="48"/>
    </location>
</feature>
<protein>
    <submittedName>
        <fullName evidence="3">Uncharacterized protein</fullName>
    </submittedName>
</protein>
<dbReference type="PANTHER" id="PTHR16967">
    <property type="entry name" value="LEYDIG CELL TUMOR 10 KDA PROTEIN HOMOLOG"/>
    <property type="match status" value="1"/>
</dbReference>
<feature type="compositionally biased region" description="Low complexity" evidence="2">
    <location>
        <begin position="13"/>
        <end position="27"/>
    </location>
</feature>
<sequence>MAQGQLKKPSKPSRPSSSSSSSNSNSKATSGKITKKGSRTITPKKASLVRQAKLNKKFTAGLTAKTEAMLGARAGHLEMLGQGKGGKKGQKGQNNGSSKRGKSLEGRAG</sequence>
<reference evidence="3 4" key="1">
    <citation type="submission" date="2013-03" db="EMBL/GenBank/DDBJ databases">
        <title>The Genome Sequence of Cladophialophora carrionii CBS 160.54.</title>
        <authorList>
            <consortium name="The Broad Institute Genomics Platform"/>
            <person name="Cuomo C."/>
            <person name="de Hoog S."/>
            <person name="Gorbushina A."/>
            <person name="Walker B."/>
            <person name="Young S.K."/>
            <person name="Zeng Q."/>
            <person name="Gargeya S."/>
            <person name="Fitzgerald M."/>
            <person name="Haas B."/>
            <person name="Abouelleil A."/>
            <person name="Allen A.W."/>
            <person name="Alvarado L."/>
            <person name="Arachchi H.M."/>
            <person name="Berlin A.M."/>
            <person name="Chapman S.B."/>
            <person name="Gainer-Dewar J."/>
            <person name="Goldberg J."/>
            <person name="Griggs A."/>
            <person name="Gujja S."/>
            <person name="Hansen M."/>
            <person name="Howarth C."/>
            <person name="Imamovic A."/>
            <person name="Ireland A."/>
            <person name="Larimer J."/>
            <person name="McCowan C."/>
            <person name="Murphy C."/>
            <person name="Pearson M."/>
            <person name="Poon T.W."/>
            <person name="Priest M."/>
            <person name="Roberts A."/>
            <person name="Saif S."/>
            <person name="Shea T."/>
            <person name="Sisk P."/>
            <person name="Sykes S."/>
            <person name="Wortman J."/>
            <person name="Nusbaum C."/>
            <person name="Birren B."/>
        </authorList>
    </citation>
    <scope>NUCLEOTIDE SEQUENCE [LARGE SCALE GENOMIC DNA]</scope>
    <source>
        <strain evidence="3 4">CBS 160.54</strain>
    </source>
</reference>
<evidence type="ECO:0000256" key="1">
    <source>
        <dbReference type="ARBA" id="ARBA00006802"/>
    </source>
</evidence>
<dbReference type="GeneID" id="19982780"/>
<dbReference type="PANTHER" id="PTHR16967:SF1">
    <property type="entry name" value="LEYDIG CELL TUMOR 10 KDA PROTEIN HOMOLOG"/>
    <property type="match status" value="1"/>
</dbReference>
<evidence type="ECO:0000313" key="3">
    <source>
        <dbReference type="EMBL" id="ETI24917.1"/>
    </source>
</evidence>
<dbReference type="AlphaFoldDB" id="V9DG44"/>
<evidence type="ECO:0000256" key="2">
    <source>
        <dbReference type="SAM" id="MobiDB-lite"/>
    </source>
</evidence>
<dbReference type="EMBL" id="KB822704">
    <property type="protein sequence ID" value="ETI24917.1"/>
    <property type="molecule type" value="Genomic_DNA"/>
</dbReference>